<organism evidence="2 3">
    <name type="scientific">Rhamnella rubrinervis</name>
    <dbReference type="NCBI Taxonomy" id="2594499"/>
    <lineage>
        <taxon>Eukaryota</taxon>
        <taxon>Viridiplantae</taxon>
        <taxon>Streptophyta</taxon>
        <taxon>Embryophyta</taxon>
        <taxon>Tracheophyta</taxon>
        <taxon>Spermatophyta</taxon>
        <taxon>Magnoliopsida</taxon>
        <taxon>eudicotyledons</taxon>
        <taxon>Gunneridae</taxon>
        <taxon>Pentapetalae</taxon>
        <taxon>rosids</taxon>
        <taxon>fabids</taxon>
        <taxon>Rosales</taxon>
        <taxon>Rhamnaceae</taxon>
        <taxon>rhamnoid group</taxon>
        <taxon>Rhamneae</taxon>
        <taxon>Rhamnella</taxon>
    </lineage>
</organism>
<protein>
    <submittedName>
        <fullName evidence="2">Uncharacterized protein</fullName>
    </submittedName>
</protein>
<comment type="caution">
    <text evidence="2">The sequence shown here is derived from an EMBL/GenBank/DDBJ whole genome shotgun (WGS) entry which is preliminary data.</text>
</comment>
<feature type="compositionally biased region" description="Low complexity" evidence="1">
    <location>
        <begin position="651"/>
        <end position="664"/>
    </location>
</feature>
<proteinExistence type="predicted"/>
<dbReference type="AlphaFoldDB" id="A0A8K0MTY1"/>
<evidence type="ECO:0000313" key="3">
    <source>
        <dbReference type="Proteomes" id="UP000796880"/>
    </source>
</evidence>
<dbReference type="Proteomes" id="UP000796880">
    <property type="component" value="Unassembled WGS sequence"/>
</dbReference>
<keyword evidence="3" id="KW-1185">Reference proteome</keyword>
<feature type="compositionally biased region" description="Low complexity" evidence="1">
    <location>
        <begin position="55"/>
        <end position="68"/>
    </location>
</feature>
<reference evidence="2" key="1">
    <citation type="submission" date="2020-03" db="EMBL/GenBank/DDBJ databases">
        <title>A high-quality chromosome-level genome assembly of a woody plant with both climbing and erect habits, Rhamnella rubrinervis.</title>
        <authorList>
            <person name="Lu Z."/>
            <person name="Yang Y."/>
            <person name="Zhu X."/>
            <person name="Sun Y."/>
        </authorList>
    </citation>
    <scope>NUCLEOTIDE SEQUENCE</scope>
    <source>
        <strain evidence="2">BYM</strain>
        <tissue evidence="2">Leaf</tissue>
    </source>
</reference>
<evidence type="ECO:0000313" key="2">
    <source>
        <dbReference type="EMBL" id="KAF3457595.1"/>
    </source>
</evidence>
<accession>A0A8K0MTY1</accession>
<feature type="region of interest" description="Disordered" evidence="1">
    <location>
        <begin position="644"/>
        <end position="664"/>
    </location>
</feature>
<gene>
    <name evidence="2" type="ORF">FNV43_RR02253</name>
</gene>
<feature type="region of interest" description="Disordered" evidence="1">
    <location>
        <begin position="55"/>
        <end position="131"/>
    </location>
</feature>
<evidence type="ECO:0000256" key="1">
    <source>
        <dbReference type="SAM" id="MobiDB-lite"/>
    </source>
</evidence>
<dbReference type="EMBL" id="VOIH02000001">
    <property type="protein sequence ID" value="KAF3457595.1"/>
    <property type="molecule type" value="Genomic_DNA"/>
</dbReference>
<name>A0A8K0MTY1_9ROSA</name>
<feature type="region of interest" description="Disordered" evidence="1">
    <location>
        <begin position="157"/>
        <end position="176"/>
    </location>
</feature>
<sequence length="780" mass="82498">MVRPTLGLVRSPGLVGPRVLSDLPPAVRGLSGLGQTSQRLADLLRLVGPPRGLVRPPGLVGPPQGLVRPPERWASHPVRPPPHVDPPQAGGASHRPIRPSGACQASQRQWASRLAGLGPEPPSGQCQTSAAVRPPAALVRPGLGPGLSRLGQTSFQTWSRAPQSGQASPAWSELTGWSVSSGHGPVDVRAGRTTQAWSGLPGLVRTPRHGRSLTAGLDAISRLGRPRQGLVTSSAWAFQGLAGQTSPGQCRSARQWALLGLVRPPCSLVRLCRAWSVSPWLGPAFSGLGQPPTTWSDLIGLVGASPAWFDLIRAWSDFPGLVRPRPAVSLIGFSQGFSPGGSTSPGLGRPYGLGRASLGLVGLRWQADLCGLGDLIRLVHLSAAVRHYPRLCQASWGCVRPHTSFVDNLQGLFRPPEAWWSASWASPTVRASYGLCQATSGLVQTSQAGQASWDFIRFLRHGQELQAWLDLIGFGQDSRLGQTTSGLVRAPHDLVRSPQGIVSWSTGLVRPPRQWSLRGGLVRPYRAWSGLPRLDPASLGLVSLPGLVRPPQGLIRPPTADLPSDQASSGLVRPPGGWTSSELGPTSSLIDLIGFDQASRLVRPHRASSNLPASPASPTWSELLTDLVRSQGIVPADTAVQAARLGPEPPSDLSGPPGDSTSSGLIQASQAWFDLIGLRPDTQSQSGLPGLVGTHSDLVRSHRALSIDTGLVQATRQVRPPYGLVGPYQGLVRPPGLIRPPLGLVRPPEAWFGLLGFDQTPDPTSRRSELLGFGGPPRLG</sequence>